<comment type="similarity">
    <text evidence="2">Belongs to the ZC3H14 family.</text>
</comment>
<dbReference type="Gene3D" id="3.30.70.330">
    <property type="match status" value="1"/>
</dbReference>
<feature type="region of interest" description="Disordered" evidence="9">
    <location>
        <begin position="153"/>
        <end position="187"/>
    </location>
</feature>
<dbReference type="InterPro" id="IPR012677">
    <property type="entry name" value="Nucleotide-bd_a/b_plait_sf"/>
</dbReference>
<dbReference type="PROSITE" id="PS50102">
    <property type="entry name" value="RRM"/>
    <property type="match status" value="1"/>
</dbReference>
<dbReference type="GO" id="GO:0005634">
    <property type="term" value="C:nucleus"/>
    <property type="evidence" value="ECO:0007669"/>
    <property type="project" value="UniProtKB-SubCell"/>
</dbReference>
<evidence type="ECO:0000256" key="3">
    <source>
        <dbReference type="ARBA" id="ARBA00022723"/>
    </source>
</evidence>
<reference evidence="11 12" key="1">
    <citation type="journal article" date="2017" name="Mol. Plant">
        <title>The Genome of Medicinal Plant Macleaya cordata Provides New Insights into Benzylisoquinoline Alkaloids Metabolism.</title>
        <authorList>
            <person name="Liu X."/>
            <person name="Liu Y."/>
            <person name="Huang P."/>
            <person name="Ma Y."/>
            <person name="Qing Z."/>
            <person name="Tang Q."/>
            <person name="Cao H."/>
            <person name="Cheng P."/>
            <person name="Zheng Y."/>
            <person name="Yuan Z."/>
            <person name="Zhou Y."/>
            <person name="Liu J."/>
            <person name="Tang Z."/>
            <person name="Zhuo Y."/>
            <person name="Zhang Y."/>
            <person name="Yu L."/>
            <person name="Huang J."/>
            <person name="Yang P."/>
            <person name="Peng Q."/>
            <person name="Zhang J."/>
            <person name="Jiang W."/>
            <person name="Zhang Z."/>
            <person name="Lin K."/>
            <person name="Ro D.K."/>
            <person name="Chen X."/>
            <person name="Xiong X."/>
            <person name="Shang Y."/>
            <person name="Huang S."/>
            <person name="Zeng J."/>
        </authorList>
    </citation>
    <scope>NUCLEOTIDE SEQUENCE [LARGE SCALE GENOMIC DNA]</scope>
    <source>
        <strain evidence="12">cv. BLH2017</strain>
        <tissue evidence="11">Root</tissue>
    </source>
</reference>
<feature type="compositionally biased region" description="Low complexity" evidence="9">
    <location>
        <begin position="175"/>
        <end position="184"/>
    </location>
</feature>
<feature type="compositionally biased region" description="Basic and acidic residues" evidence="9">
    <location>
        <begin position="162"/>
        <end position="174"/>
    </location>
</feature>
<dbReference type="InParanoid" id="A0A200R9D6"/>
<dbReference type="GO" id="GO:0008143">
    <property type="term" value="F:poly(A) binding"/>
    <property type="evidence" value="ECO:0007669"/>
    <property type="project" value="InterPro"/>
</dbReference>
<accession>A0A200R9D6</accession>
<keyword evidence="7" id="KW-0539">Nucleus</keyword>
<sequence>MISVKPIEYIVVLVCNGKHQHQARDDLEAFLGERSREFVSWLWGILSKIVHQSHVPNDSSNLKDVIVRSACDDDVDNEQRSCRLKDLQNDGIGNADNLLSHGEKFHLLTSSPRRVSPIGGVYEGCQHREPEFDPSVGDINTKGLCTQLHKREISRKSGSAEVSHHETLKHDSSRVKGSSGNSSGDEQSMQYMQHKKIVNNNRNELLHQLQHPSMREVVSRNSQPVMTENPHPRLHSVTKVAGRRLPLRVADPVSKQNARPRGSVWDRLGRQCEDNKIGRSKEIEVGGIDVTRKIAAHNGWCSRSMGEVPLVDNSCGIFIPETNHDDHRQHEQGLHTTCSPNDANNCGRKRQFGEIDPGVANMSVSLVHGNYRHVQVKETFEESERSTSVICSRSKRLNSVVSEIRKSYDAAIYHAFKSPVVPLNTRANSVSQTKLTRMASETTPNRTLDSANSALVANSGSNNEEGVNTSVKPVESEVSDVKLRFHQIETKMSKLHSKQVEMTNDGQINSSSSTGTSNHPEKDSELRTVFVTNVHFAATKEALSLHFAKCGVVVKVIILIDTVTGLPKGSAYITFASKESVEKAVALSGSSFWSRTLKVLRKAEMPVATPSPVQLTGKPSQSWFLQQPNRNLTLQRPYSSSNLQWRRDQPLNADHSVSNSTQGGRLEASESVMEQKRVDSGTGQMHIRSLTYVRTTQTQAGQAAAGSMETSTAA</sequence>
<dbReference type="SUPFAM" id="SSF54928">
    <property type="entry name" value="RNA-binding domain, RBD"/>
    <property type="match status" value="1"/>
</dbReference>
<evidence type="ECO:0000256" key="1">
    <source>
        <dbReference type="ARBA" id="ARBA00004123"/>
    </source>
</evidence>
<feature type="domain" description="RRM" evidence="10">
    <location>
        <begin position="527"/>
        <end position="604"/>
    </location>
</feature>
<dbReference type="PANTHER" id="PTHR14738:SF29">
    <property type="entry name" value="ZINC FINGER CCCH DOMAIN-CONTAINING PROTEIN 14"/>
    <property type="match status" value="1"/>
</dbReference>
<protein>
    <submittedName>
        <fullName evidence="11">RNA recognition motif domain</fullName>
    </submittedName>
</protein>
<keyword evidence="8" id="KW-0694">RNA-binding</keyword>
<dbReference type="OrthoDB" id="4726at2759"/>
<evidence type="ECO:0000256" key="9">
    <source>
        <dbReference type="SAM" id="MobiDB-lite"/>
    </source>
</evidence>
<dbReference type="OMA" id="HEVCIGR"/>
<evidence type="ECO:0000256" key="6">
    <source>
        <dbReference type="ARBA" id="ARBA00022833"/>
    </source>
</evidence>
<evidence type="ECO:0000313" key="12">
    <source>
        <dbReference type="Proteomes" id="UP000195402"/>
    </source>
</evidence>
<feature type="compositionally biased region" description="Polar residues" evidence="9">
    <location>
        <begin position="500"/>
        <end position="518"/>
    </location>
</feature>
<keyword evidence="4" id="KW-0677">Repeat</keyword>
<evidence type="ECO:0000256" key="2">
    <source>
        <dbReference type="ARBA" id="ARBA00008423"/>
    </source>
</evidence>
<dbReference type="Proteomes" id="UP000195402">
    <property type="component" value="Unassembled WGS sequence"/>
</dbReference>
<evidence type="ECO:0000256" key="5">
    <source>
        <dbReference type="ARBA" id="ARBA00022771"/>
    </source>
</evidence>
<keyword evidence="3" id="KW-0479">Metal-binding</keyword>
<dbReference type="GO" id="GO:0008270">
    <property type="term" value="F:zinc ion binding"/>
    <property type="evidence" value="ECO:0007669"/>
    <property type="project" value="UniProtKB-KW"/>
</dbReference>
<proteinExistence type="inferred from homology"/>
<gene>
    <name evidence="11" type="ORF">BVC80_521g134</name>
</gene>
<comment type="caution">
    <text evidence="11">The sequence shown here is derived from an EMBL/GenBank/DDBJ whole genome shotgun (WGS) entry which is preliminary data.</text>
</comment>
<evidence type="ECO:0000259" key="10">
    <source>
        <dbReference type="PROSITE" id="PS50102"/>
    </source>
</evidence>
<name>A0A200R9D6_MACCD</name>
<evidence type="ECO:0000256" key="8">
    <source>
        <dbReference type="PROSITE-ProRule" id="PRU00176"/>
    </source>
</evidence>
<dbReference type="FunCoup" id="A0A200R9D6">
    <property type="interactions" value="207"/>
</dbReference>
<dbReference type="InterPro" id="IPR040366">
    <property type="entry name" value="Nab2/ZC3H14"/>
</dbReference>
<evidence type="ECO:0000256" key="7">
    <source>
        <dbReference type="ARBA" id="ARBA00023242"/>
    </source>
</evidence>
<keyword evidence="6" id="KW-0862">Zinc</keyword>
<dbReference type="Pfam" id="PF00076">
    <property type="entry name" value="RRM_1"/>
    <property type="match status" value="1"/>
</dbReference>
<keyword evidence="12" id="KW-1185">Reference proteome</keyword>
<dbReference type="GO" id="GO:0043488">
    <property type="term" value="P:regulation of mRNA stability"/>
    <property type="evidence" value="ECO:0007669"/>
    <property type="project" value="InterPro"/>
</dbReference>
<dbReference type="InterPro" id="IPR035979">
    <property type="entry name" value="RBD_domain_sf"/>
</dbReference>
<feature type="region of interest" description="Disordered" evidence="9">
    <location>
        <begin position="495"/>
        <end position="523"/>
    </location>
</feature>
<organism evidence="11 12">
    <name type="scientific">Macleaya cordata</name>
    <name type="common">Five-seeded plume-poppy</name>
    <name type="synonym">Bocconia cordata</name>
    <dbReference type="NCBI Taxonomy" id="56857"/>
    <lineage>
        <taxon>Eukaryota</taxon>
        <taxon>Viridiplantae</taxon>
        <taxon>Streptophyta</taxon>
        <taxon>Embryophyta</taxon>
        <taxon>Tracheophyta</taxon>
        <taxon>Spermatophyta</taxon>
        <taxon>Magnoliopsida</taxon>
        <taxon>Ranunculales</taxon>
        <taxon>Papaveraceae</taxon>
        <taxon>Papaveroideae</taxon>
        <taxon>Macleaya</taxon>
    </lineage>
</organism>
<evidence type="ECO:0000313" key="11">
    <source>
        <dbReference type="EMBL" id="OVA19321.1"/>
    </source>
</evidence>
<comment type="subcellular location">
    <subcellularLocation>
        <location evidence="1">Nucleus</location>
    </subcellularLocation>
</comment>
<dbReference type="EMBL" id="MVGT01000213">
    <property type="protein sequence ID" value="OVA19321.1"/>
    <property type="molecule type" value="Genomic_DNA"/>
</dbReference>
<feature type="region of interest" description="Disordered" evidence="9">
    <location>
        <begin position="647"/>
        <end position="685"/>
    </location>
</feature>
<dbReference type="PANTHER" id="PTHR14738">
    <property type="entry name" value="ZINC FINGER CCCH DOMAIN-CONTAINING PROTEIN 14"/>
    <property type="match status" value="1"/>
</dbReference>
<dbReference type="GO" id="GO:0005737">
    <property type="term" value="C:cytoplasm"/>
    <property type="evidence" value="ECO:0007669"/>
    <property type="project" value="TreeGrafter"/>
</dbReference>
<dbReference type="SMART" id="SM00360">
    <property type="entry name" value="RRM"/>
    <property type="match status" value="1"/>
</dbReference>
<keyword evidence="5" id="KW-0863">Zinc-finger</keyword>
<dbReference type="STRING" id="56857.A0A200R9D6"/>
<dbReference type="AlphaFoldDB" id="A0A200R9D6"/>
<dbReference type="InterPro" id="IPR000504">
    <property type="entry name" value="RRM_dom"/>
</dbReference>
<evidence type="ECO:0000256" key="4">
    <source>
        <dbReference type="ARBA" id="ARBA00022737"/>
    </source>
</evidence>